<dbReference type="EMBL" id="JABFMT010000032">
    <property type="protein sequence ID" value="NUU03997.1"/>
    <property type="molecule type" value="Genomic_DNA"/>
</dbReference>
<dbReference type="Pfam" id="PF04909">
    <property type="entry name" value="Amidohydro_2"/>
    <property type="match status" value="1"/>
</dbReference>
<dbReference type="RefSeq" id="WP_079215920.1">
    <property type="nucleotide sequence ID" value="NZ_CP018845.1"/>
</dbReference>
<evidence type="ECO:0000313" key="3">
    <source>
        <dbReference type="EMBL" id="OWY27022.1"/>
    </source>
</evidence>
<reference evidence="2 5" key="2">
    <citation type="journal article" date="2020" name="Front. Plant Sci.">
        <title>Isolation of Rhizosphere Bacteria That Improve Quality and Water Stress Tolerance in Greenhouse Ornamentals.</title>
        <authorList>
            <person name="Nordstedt N.P."/>
            <person name="Jones M.L."/>
        </authorList>
    </citation>
    <scope>NUCLEOTIDE SEQUENCE [LARGE SCALE GENOMIC DNA]</scope>
    <source>
        <strain evidence="2 5">C6C2</strain>
    </source>
</reference>
<sequence length="288" mass="31472">MYDIVDTHTHAISSDHQRYPLAPVGGKQSDWSAHRPADYENLLAAMDEAGIAHAMVVQASTAYGNDNRYVLDAVNAHPDRFRGVFSIDVLAPDAVDKFRHWMSSGLSGLRLFLTGTTMPGQANWLDDPRSFPVWEYAQANGISICLQMTAAGIPALEKMLGLFPKVRVLLDHLARPDLAGGPPYASAQSLFELARHEGVYLKLTNRTITEAGRGLSTPQAFFPRVLEAFGAQRIAWGSNFPSAEGSLKSLLAEAQEGLALLSESDRKWIFGDTARSIYPELTRMGAGQ</sequence>
<feature type="domain" description="Amidohydrolase-related" evidence="1">
    <location>
        <begin position="5"/>
        <end position="279"/>
    </location>
</feature>
<dbReference type="EMBL" id="NJGU01000013">
    <property type="protein sequence ID" value="OWY27022.1"/>
    <property type="molecule type" value="Genomic_DNA"/>
</dbReference>
<evidence type="ECO:0000313" key="4">
    <source>
        <dbReference type="Proteomes" id="UP000197596"/>
    </source>
</evidence>
<dbReference type="InterPro" id="IPR032466">
    <property type="entry name" value="Metal_Hydrolase"/>
</dbReference>
<reference evidence="3 4" key="1">
    <citation type="submission" date="2017-06" db="EMBL/GenBank/DDBJ databases">
        <title>Herbaspirillum phytohormonus sp. nov., isolated from the root nodule of Robinia pseudoacacia in lead-zinc mine.</title>
        <authorList>
            <person name="Fan M."/>
            <person name="Lin Y."/>
        </authorList>
    </citation>
    <scope>NUCLEOTIDE SEQUENCE [LARGE SCALE GENOMIC DNA]</scope>
    <source>
        <strain evidence="3 4">HZ10</strain>
    </source>
</reference>
<name>A0A246WL24_9BURK</name>
<protein>
    <submittedName>
        <fullName evidence="3">Amidohydrolase</fullName>
    </submittedName>
</protein>
<dbReference type="InterPro" id="IPR006680">
    <property type="entry name" value="Amidohydro-rel"/>
</dbReference>
<dbReference type="PANTHER" id="PTHR35563">
    <property type="entry name" value="BARREL METAL-DEPENDENT HYDROLASE, PUTATIVE (AFU_ORTHOLOGUE AFUA_1G16240)-RELATED"/>
    <property type="match status" value="1"/>
</dbReference>
<accession>A0A246WL24</accession>
<dbReference type="GO" id="GO:0016787">
    <property type="term" value="F:hydrolase activity"/>
    <property type="evidence" value="ECO:0007669"/>
    <property type="project" value="UniProtKB-KW"/>
</dbReference>
<keyword evidence="3" id="KW-0378">Hydrolase</keyword>
<keyword evidence="5" id="KW-1185">Reference proteome</keyword>
<proteinExistence type="predicted"/>
<dbReference type="AlphaFoldDB" id="A0A246WL24"/>
<dbReference type="Proteomes" id="UP000536746">
    <property type="component" value="Unassembled WGS sequence"/>
</dbReference>
<dbReference type="Proteomes" id="UP000197596">
    <property type="component" value="Unassembled WGS sequence"/>
</dbReference>
<dbReference type="SUPFAM" id="SSF51556">
    <property type="entry name" value="Metallo-dependent hydrolases"/>
    <property type="match status" value="1"/>
</dbReference>
<evidence type="ECO:0000259" key="1">
    <source>
        <dbReference type="Pfam" id="PF04909"/>
    </source>
</evidence>
<evidence type="ECO:0000313" key="5">
    <source>
        <dbReference type="Proteomes" id="UP000536746"/>
    </source>
</evidence>
<organism evidence="3 4">
    <name type="scientific">Herbaspirillum robiniae</name>
    <dbReference type="NCBI Taxonomy" id="2014887"/>
    <lineage>
        <taxon>Bacteria</taxon>
        <taxon>Pseudomonadati</taxon>
        <taxon>Pseudomonadota</taxon>
        <taxon>Betaproteobacteria</taxon>
        <taxon>Burkholderiales</taxon>
        <taxon>Oxalobacteraceae</taxon>
        <taxon>Herbaspirillum</taxon>
    </lineage>
</organism>
<evidence type="ECO:0000313" key="2">
    <source>
        <dbReference type="EMBL" id="NUU03997.1"/>
    </source>
</evidence>
<dbReference type="InterPro" id="IPR052358">
    <property type="entry name" value="Aro_Compnd_Degr_Hydrolases"/>
</dbReference>
<dbReference type="PANTHER" id="PTHR35563:SF2">
    <property type="entry name" value="BARREL METAL-DEPENDENT HYDROLASE, PUTATIVE (AFU_ORTHOLOGUE AFUA_1G16240)-RELATED"/>
    <property type="match status" value="1"/>
</dbReference>
<dbReference type="OrthoDB" id="8628355at2"/>
<dbReference type="Gene3D" id="3.20.20.140">
    <property type="entry name" value="Metal-dependent hydrolases"/>
    <property type="match status" value="1"/>
</dbReference>
<gene>
    <name evidence="3" type="ORF">CEJ42_20545</name>
    <name evidence="2" type="ORF">HNO84_20500</name>
</gene>
<comment type="caution">
    <text evidence="3">The sequence shown here is derived from an EMBL/GenBank/DDBJ whole genome shotgun (WGS) entry which is preliminary data.</text>
</comment>